<dbReference type="EMBL" id="BSUO01000001">
    <property type="protein sequence ID" value="GMA39275.1"/>
    <property type="molecule type" value="Genomic_DNA"/>
</dbReference>
<gene>
    <name evidence="11" type="ORF">GCM10025883_13200</name>
</gene>
<feature type="transmembrane region" description="Helical" evidence="9">
    <location>
        <begin position="214"/>
        <end position="233"/>
    </location>
</feature>
<evidence type="ECO:0000256" key="9">
    <source>
        <dbReference type="SAM" id="Phobius"/>
    </source>
</evidence>
<feature type="transmembrane region" description="Helical" evidence="9">
    <location>
        <begin position="334"/>
        <end position="355"/>
    </location>
</feature>
<feature type="transmembrane region" description="Helical" evidence="9">
    <location>
        <begin position="143"/>
        <end position="161"/>
    </location>
</feature>
<evidence type="ECO:0000256" key="6">
    <source>
        <dbReference type="ARBA" id="ARBA00023136"/>
    </source>
</evidence>
<feature type="domain" description="NADH:quinone oxidoreductase/Mrp antiporter transmembrane" evidence="10">
    <location>
        <begin position="137"/>
        <end position="425"/>
    </location>
</feature>
<dbReference type="InterPro" id="IPR001750">
    <property type="entry name" value="ND/Mrp_TM"/>
</dbReference>
<keyword evidence="4 7" id="KW-0812">Transmembrane</keyword>
<feature type="transmembrane region" description="Helical" evidence="9">
    <location>
        <begin position="376"/>
        <end position="394"/>
    </location>
</feature>
<feature type="transmembrane region" description="Helical" evidence="9">
    <location>
        <begin position="81"/>
        <end position="99"/>
    </location>
</feature>
<keyword evidence="6 9" id="KW-0472">Membrane</keyword>
<feature type="transmembrane region" description="Helical" evidence="9">
    <location>
        <begin position="173"/>
        <end position="194"/>
    </location>
</feature>
<keyword evidence="12" id="KW-1185">Reference proteome</keyword>
<evidence type="ECO:0000313" key="11">
    <source>
        <dbReference type="EMBL" id="GMA39275.1"/>
    </source>
</evidence>
<keyword evidence="5 9" id="KW-1133">Transmembrane helix</keyword>
<evidence type="ECO:0000256" key="7">
    <source>
        <dbReference type="RuleBase" id="RU000320"/>
    </source>
</evidence>
<feature type="transmembrane region" description="Helical" evidence="9">
    <location>
        <begin position="38"/>
        <end position="61"/>
    </location>
</feature>
<sequence>MNGLASVLVPLPVVLPLVAAGLTLVVTRRIALQRAISLTALGVVLTASIWMVFLADAQGPLVVHAGGWEPPMGIPLVVDRLSAIMLVVSVIVTGGVLLFAIGQGRSGGDESDGDSPLPIFHPTMMVLISGVATTFISGDLFHIYVGFEMLLIASFVLLTLGGSPQRVSAGTNYVFVSLLSSLFFLSAIALVYAATGTVTLAQLAGRLDALSPEAAVTIQVLLLIGFAVKAAVFPMSGWLPDSYPTASASVTAVFAGLLTKVGVYAIIRTQTLLFPHGAINNLLLWAALLTMLVGILGAIAQNDIKRLLSFTLVSHIGYLLFGVALANQAGLSGAIFYMVHHIVIQTTLFLVVGLVEWRSGTTSLDELGGLAKTAPFIAILFFVPALNLAGIPPFSGFLGKVGIFQGGVQEGGWLSYLVIASAVLTSLLTLYAVARVWARAFWQRPVTELVAKSVHGSAPSDTAAEGNGGRHVAAVRRGGPDGPLRNPASTRYADVATGPLELDPERLARLQVIADRPVPRGTVLPTVLLVVVGISLTVVAGPLYGITDRAAADLLVRTPYIEAVFPGGAP</sequence>
<reference evidence="12" key="1">
    <citation type="journal article" date="2019" name="Int. J. Syst. Evol. Microbiol.">
        <title>The Global Catalogue of Microorganisms (GCM) 10K type strain sequencing project: providing services to taxonomists for standard genome sequencing and annotation.</title>
        <authorList>
            <consortium name="The Broad Institute Genomics Platform"/>
            <consortium name="The Broad Institute Genome Sequencing Center for Infectious Disease"/>
            <person name="Wu L."/>
            <person name="Ma J."/>
        </authorList>
    </citation>
    <scope>NUCLEOTIDE SEQUENCE [LARGE SCALE GENOMIC DNA]</scope>
    <source>
        <strain evidence="12">NBRC 113072</strain>
    </source>
</reference>
<comment type="caution">
    <text evidence="11">The sequence shown here is derived from an EMBL/GenBank/DDBJ whole genome shotgun (WGS) entry which is preliminary data.</text>
</comment>
<keyword evidence="3" id="KW-1003">Cell membrane</keyword>
<feature type="transmembrane region" description="Helical" evidence="9">
    <location>
        <begin position="282"/>
        <end position="300"/>
    </location>
</feature>
<proteinExistence type="inferred from homology"/>
<evidence type="ECO:0000313" key="12">
    <source>
        <dbReference type="Proteomes" id="UP001157126"/>
    </source>
</evidence>
<evidence type="ECO:0000256" key="4">
    <source>
        <dbReference type="ARBA" id="ARBA00022692"/>
    </source>
</evidence>
<dbReference type="PANTHER" id="PTHR42703:SF1">
    <property type="entry name" value="NA(+)_H(+) ANTIPORTER SUBUNIT D1"/>
    <property type="match status" value="1"/>
</dbReference>
<feature type="transmembrane region" description="Helical" evidence="9">
    <location>
        <begin position="307"/>
        <end position="328"/>
    </location>
</feature>
<accession>A0ABQ6IMX6</accession>
<evidence type="ECO:0000259" key="10">
    <source>
        <dbReference type="Pfam" id="PF00361"/>
    </source>
</evidence>
<dbReference type="NCBIfam" id="NF009308">
    <property type="entry name" value="PRK12665.1"/>
    <property type="match status" value="1"/>
</dbReference>
<evidence type="ECO:0000256" key="5">
    <source>
        <dbReference type="ARBA" id="ARBA00022989"/>
    </source>
</evidence>
<feature type="transmembrane region" description="Helical" evidence="9">
    <location>
        <begin position="523"/>
        <end position="546"/>
    </location>
</feature>
<evidence type="ECO:0000256" key="8">
    <source>
        <dbReference type="SAM" id="MobiDB-lite"/>
    </source>
</evidence>
<evidence type="ECO:0000256" key="3">
    <source>
        <dbReference type="ARBA" id="ARBA00022475"/>
    </source>
</evidence>
<feature type="region of interest" description="Disordered" evidence="8">
    <location>
        <begin position="457"/>
        <end position="483"/>
    </location>
</feature>
<comment type="similarity">
    <text evidence="2">Belongs to the CPA3 antiporters (TC 2.A.63) subunit D family.</text>
</comment>
<dbReference type="RefSeq" id="WP_284303224.1">
    <property type="nucleotide sequence ID" value="NZ_BSUO01000001.1"/>
</dbReference>
<feature type="transmembrane region" description="Helical" evidence="9">
    <location>
        <begin position="6"/>
        <end position="26"/>
    </location>
</feature>
<protein>
    <submittedName>
        <fullName evidence="11">Cation antiporter NADH dehydrogenase subunit</fullName>
    </submittedName>
</protein>
<feature type="transmembrane region" description="Helical" evidence="9">
    <location>
        <begin position="414"/>
        <end position="434"/>
    </location>
</feature>
<feature type="transmembrane region" description="Helical" evidence="9">
    <location>
        <begin position="119"/>
        <end position="137"/>
    </location>
</feature>
<name>A0ABQ6IMX6_9MICO</name>
<dbReference type="Pfam" id="PF00361">
    <property type="entry name" value="Proton_antipo_M"/>
    <property type="match status" value="1"/>
</dbReference>
<dbReference type="PANTHER" id="PTHR42703">
    <property type="entry name" value="NADH DEHYDROGENASE"/>
    <property type="match status" value="1"/>
</dbReference>
<feature type="transmembrane region" description="Helical" evidence="9">
    <location>
        <begin position="245"/>
        <end position="267"/>
    </location>
</feature>
<dbReference type="Proteomes" id="UP001157126">
    <property type="component" value="Unassembled WGS sequence"/>
</dbReference>
<evidence type="ECO:0000256" key="2">
    <source>
        <dbReference type="ARBA" id="ARBA00005346"/>
    </source>
</evidence>
<dbReference type="PRINTS" id="PR01437">
    <property type="entry name" value="NUOXDRDTASE4"/>
</dbReference>
<organism evidence="11 12">
    <name type="scientific">Mobilicoccus caccae</name>
    <dbReference type="NCBI Taxonomy" id="1859295"/>
    <lineage>
        <taxon>Bacteria</taxon>
        <taxon>Bacillati</taxon>
        <taxon>Actinomycetota</taxon>
        <taxon>Actinomycetes</taxon>
        <taxon>Micrococcales</taxon>
        <taxon>Dermatophilaceae</taxon>
        <taxon>Mobilicoccus</taxon>
    </lineage>
</organism>
<dbReference type="InterPro" id="IPR050586">
    <property type="entry name" value="CPA3_Na-H_Antiporter_D"/>
</dbReference>
<comment type="subcellular location">
    <subcellularLocation>
        <location evidence="1">Cell membrane</location>
        <topology evidence="1">Multi-pass membrane protein</topology>
    </subcellularLocation>
    <subcellularLocation>
        <location evidence="7">Membrane</location>
        <topology evidence="7">Multi-pass membrane protein</topology>
    </subcellularLocation>
</comment>
<dbReference type="InterPro" id="IPR003918">
    <property type="entry name" value="NADH_UbQ_OxRdtase"/>
</dbReference>
<evidence type="ECO:0000256" key="1">
    <source>
        <dbReference type="ARBA" id="ARBA00004651"/>
    </source>
</evidence>